<dbReference type="Proteomes" id="UP001216510">
    <property type="component" value="Chromosome"/>
</dbReference>
<dbReference type="Pfam" id="PF14559">
    <property type="entry name" value="TPR_19"/>
    <property type="match status" value="1"/>
</dbReference>
<name>A0ABY8BE74_9BURK</name>
<dbReference type="RefSeq" id="WP_277416893.1">
    <property type="nucleotide sequence ID" value="NZ_CP119083.1"/>
</dbReference>
<organism evidence="1 2">
    <name type="scientific">Pseudoduganella chitinolytica</name>
    <dbReference type="NCBI Taxonomy" id="34070"/>
    <lineage>
        <taxon>Bacteria</taxon>
        <taxon>Pseudomonadati</taxon>
        <taxon>Pseudomonadota</taxon>
        <taxon>Betaproteobacteria</taxon>
        <taxon>Burkholderiales</taxon>
        <taxon>Oxalobacteraceae</taxon>
        <taxon>Telluria group</taxon>
        <taxon>Pseudoduganella</taxon>
    </lineage>
</organism>
<dbReference type="SUPFAM" id="SSF144059">
    <property type="entry name" value="ImpE-like"/>
    <property type="match status" value="1"/>
</dbReference>
<evidence type="ECO:0000313" key="2">
    <source>
        <dbReference type="Proteomes" id="UP001216510"/>
    </source>
</evidence>
<protein>
    <submittedName>
        <fullName evidence="1">Type VI secretion system accessory protein TagJ</fullName>
    </submittedName>
</protein>
<dbReference type="InterPro" id="IPR011990">
    <property type="entry name" value="TPR-like_helical_dom_sf"/>
</dbReference>
<accession>A0ABY8BE74</accession>
<proteinExistence type="predicted"/>
<dbReference type="PIRSF" id="PIRSF029288">
    <property type="entry name" value="SciE_ImpE"/>
    <property type="match status" value="1"/>
</dbReference>
<gene>
    <name evidence="1" type="ORF">PX653_05435</name>
</gene>
<dbReference type="Gene3D" id="1.25.40.10">
    <property type="entry name" value="Tetratricopeptide repeat domain"/>
    <property type="match status" value="1"/>
</dbReference>
<evidence type="ECO:0000313" key="1">
    <source>
        <dbReference type="EMBL" id="WEF34214.1"/>
    </source>
</evidence>
<dbReference type="InterPro" id="IPR009211">
    <property type="entry name" value="TagJ"/>
</dbReference>
<keyword evidence="2" id="KW-1185">Reference proteome</keyword>
<reference evidence="1 2" key="1">
    <citation type="submission" date="2023-02" db="EMBL/GenBank/DDBJ databases">
        <title>Gemone sequence of Telluria chitinolytica ACM 3522T.</title>
        <authorList>
            <person name="Frediansyah A."/>
            <person name="Miess H."/>
            <person name="Gross H."/>
        </authorList>
    </citation>
    <scope>NUCLEOTIDE SEQUENCE [LARGE SCALE GENOMIC DNA]</scope>
    <source>
        <strain evidence="1 2">ACM 3522</strain>
    </source>
</reference>
<dbReference type="EMBL" id="CP119083">
    <property type="protein sequence ID" value="WEF34214.1"/>
    <property type="molecule type" value="Genomic_DNA"/>
</dbReference>
<sequence length="263" mass="28382">MQAQQLIRDGDLAGALQALQQAVRQDSADAKLRTFLFQLLAVQGDWQRALTQLNVAGELDAGTLPMVQTYRAAIQCEALRAAVFEGERMPHILGEPADWLGLLVEALRADHVAPERAAALREQAFELASASPGTIDGVPFGWLADADQRLGPVLEAVIDGRYAWLPFMHLAALDIEPPADLRDAVWAAATFTFADGGQSVGLIPARYAGTVEEGDDALKQCRRTEWIGPRGLGQRMFVTDAGEHALLDTRSIVFTGNPENGNG</sequence>
<dbReference type="Pfam" id="PF07024">
    <property type="entry name" value="ImpE"/>
    <property type="match status" value="1"/>
</dbReference>